<evidence type="ECO:0000256" key="1">
    <source>
        <dbReference type="SAM" id="MobiDB-lite"/>
    </source>
</evidence>
<protein>
    <submittedName>
        <fullName evidence="2">Uncharacterized protein</fullName>
    </submittedName>
</protein>
<dbReference type="AlphaFoldDB" id="A0A9P8TWM4"/>
<name>A0A9P8TWM4_9HYPO</name>
<dbReference type="EMBL" id="JAIWOZ010000004">
    <property type="protein sequence ID" value="KAH6606444.1"/>
    <property type="molecule type" value="Genomic_DNA"/>
</dbReference>
<comment type="caution">
    <text evidence="2">The sequence shown here is derived from an EMBL/GenBank/DDBJ whole genome shotgun (WGS) entry which is preliminary data.</text>
</comment>
<feature type="region of interest" description="Disordered" evidence="1">
    <location>
        <begin position="56"/>
        <end position="106"/>
    </location>
</feature>
<dbReference type="Proteomes" id="UP000827724">
    <property type="component" value="Unassembled WGS sequence"/>
</dbReference>
<evidence type="ECO:0000313" key="2">
    <source>
        <dbReference type="EMBL" id="KAH6606444.1"/>
    </source>
</evidence>
<sequence length="106" mass="11955">MSLRDRDKHGKMVLRGSSTSGTRSWWTWERSASSRKIKLEVLISSMSDLNCRRFASGRAMNRPSSRSQTLSDLSASKQHPFKRWASSKAPASSIGKQSSMVYDDEN</sequence>
<accession>A0A9P8TWM4</accession>
<feature type="compositionally biased region" description="Polar residues" evidence="1">
    <location>
        <begin position="62"/>
        <end position="77"/>
    </location>
</feature>
<evidence type="ECO:0000313" key="3">
    <source>
        <dbReference type="Proteomes" id="UP000827724"/>
    </source>
</evidence>
<feature type="region of interest" description="Disordered" evidence="1">
    <location>
        <begin position="1"/>
        <end position="23"/>
    </location>
</feature>
<reference evidence="2" key="1">
    <citation type="submission" date="2021-08" db="EMBL/GenBank/DDBJ databases">
        <title>Chromosome-Level Trichoderma cornu-damae using Hi-C Data.</title>
        <authorList>
            <person name="Kim C.S."/>
        </authorList>
    </citation>
    <scope>NUCLEOTIDE SEQUENCE</scope>
    <source>
        <strain evidence="2">KA19-0412C</strain>
    </source>
</reference>
<proteinExistence type="predicted"/>
<organism evidence="2 3">
    <name type="scientific">Trichoderma cornu-damae</name>
    <dbReference type="NCBI Taxonomy" id="654480"/>
    <lineage>
        <taxon>Eukaryota</taxon>
        <taxon>Fungi</taxon>
        <taxon>Dikarya</taxon>
        <taxon>Ascomycota</taxon>
        <taxon>Pezizomycotina</taxon>
        <taxon>Sordariomycetes</taxon>
        <taxon>Hypocreomycetidae</taxon>
        <taxon>Hypocreales</taxon>
        <taxon>Hypocreaceae</taxon>
        <taxon>Trichoderma</taxon>
    </lineage>
</organism>
<keyword evidence="3" id="KW-1185">Reference proteome</keyword>
<feature type="compositionally biased region" description="Basic and acidic residues" evidence="1">
    <location>
        <begin position="1"/>
        <end position="10"/>
    </location>
</feature>
<gene>
    <name evidence="2" type="ORF">Trco_005597</name>
</gene>